<dbReference type="OrthoDB" id="6678594at2759"/>
<feature type="compositionally biased region" description="Polar residues" evidence="1">
    <location>
        <begin position="491"/>
        <end position="501"/>
    </location>
</feature>
<dbReference type="InParanoid" id="A0A5N4AEV5"/>
<gene>
    <name evidence="3" type="ORF">PPYR_09914</name>
</gene>
<comment type="caution">
    <text evidence="3">The sequence shown here is derived from an EMBL/GenBank/DDBJ whole genome shotgun (WGS) entry which is preliminary data.</text>
</comment>
<dbReference type="Proteomes" id="UP000327044">
    <property type="component" value="Unassembled WGS sequence"/>
</dbReference>
<feature type="chain" id="PRO_5024272256" description="Attacin C-terminal domain-containing protein" evidence="2">
    <location>
        <begin position="21"/>
        <end position="565"/>
    </location>
</feature>
<feature type="compositionally biased region" description="Pro residues" evidence="1">
    <location>
        <begin position="114"/>
        <end position="202"/>
    </location>
</feature>
<evidence type="ECO:0000313" key="3">
    <source>
        <dbReference type="EMBL" id="KAB0795853.1"/>
    </source>
</evidence>
<dbReference type="EMBL" id="VVIM01000007">
    <property type="protein sequence ID" value="KAB0795853.1"/>
    <property type="molecule type" value="Genomic_DNA"/>
</dbReference>
<evidence type="ECO:0000256" key="1">
    <source>
        <dbReference type="SAM" id="MobiDB-lite"/>
    </source>
</evidence>
<proteinExistence type="predicted"/>
<feature type="compositionally biased region" description="Pro residues" evidence="1">
    <location>
        <begin position="212"/>
        <end position="278"/>
    </location>
</feature>
<reference evidence="3 4" key="1">
    <citation type="journal article" date="2018" name="Elife">
        <title>Firefly genomes illuminate parallel origins of bioluminescence in beetles.</title>
        <authorList>
            <person name="Fallon T.R."/>
            <person name="Lower S.E."/>
            <person name="Chang C.H."/>
            <person name="Bessho-Uehara M."/>
            <person name="Martin G.J."/>
            <person name="Bewick A.J."/>
            <person name="Behringer M."/>
            <person name="Debat H.J."/>
            <person name="Wong I."/>
            <person name="Day J.C."/>
            <person name="Suvorov A."/>
            <person name="Silva C.J."/>
            <person name="Stanger-Hall K.F."/>
            <person name="Hall D.W."/>
            <person name="Schmitz R.J."/>
            <person name="Nelson D.R."/>
            <person name="Lewis S.M."/>
            <person name="Shigenobu S."/>
            <person name="Bybee S.M."/>
            <person name="Larracuente A.M."/>
            <person name="Oba Y."/>
            <person name="Weng J.K."/>
        </authorList>
    </citation>
    <scope>NUCLEOTIDE SEQUENCE [LARGE SCALE GENOMIC DNA]</scope>
    <source>
        <strain evidence="3">1611_PpyrPB1</strain>
        <tissue evidence="3">Whole body</tissue>
    </source>
</reference>
<feature type="region of interest" description="Disordered" evidence="1">
    <location>
        <begin position="23"/>
        <end position="51"/>
    </location>
</feature>
<evidence type="ECO:0000313" key="4">
    <source>
        <dbReference type="Proteomes" id="UP000327044"/>
    </source>
</evidence>
<keyword evidence="4" id="KW-1185">Reference proteome</keyword>
<dbReference type="InterPro" id="IPR050972">
    <property type="entry name" value="SDr-like"/>
</dbReference>
<accession>A0A5N4AEV5</accession>
<feature type="compositionally biased region" description="Polar residues" evidence="1">
    <location>
        <begin position="28"/>
        <end position="39"/>
    </location>
</feature>
<dbReference type="AlphaFoldDB" id="A0A5N4AEV5"/>
<feature type="region of interest" description="Disordered" evidence="1">
    <location>
        <begin position="75"/>
        <end position="354"/>
    </location>
</feature>
<feature type="compositionally biased region" description="Low complexity" evidence="1">
    <location>
        <begin position="77"/>
        <end position="88"/>
    </location>
</feature>
<evidence type="ECO:0008006" key="5">
    <source>
        <dbReference type="Google" id="ProtNLM"/>
    </source>
</evidence>
<protein>
    <recommendedName>
        <fullName evidence="5">Attacin C-terminal domain-containing protein</fullName>
    </recommendedName>
</protein>
<evidence type="ECO:0000256" key="2">
    <source>
        <dbReference type="SAM" id="SignalP"/>
    </source>
</evidence>
<organism evidence="3 4">
    <name type="scientific">Photinus pyralis</name>
    <name type="common">Common eastern firefly</name>
    <name type="synonym">Lampyris pyralis</name>
    <dbReference type="NCBI Taxonomy" id="7054"/>
    <lineage>
        <taxon>Eukaryota</taxon>
        <taxon>Metazoa</taxon>
        <taxon>Ecdysozoa</taxon>
        <taxon>Arthropoda</taxon>
        <taxon>Hexapoda</taxon>
        <taxon>Insecta</taxon>
        <taxon>Pterygota</taxon>
        <taxon>Neoptera</taxon>
        <taxon>Endopterygota</taxon>
        <taxon>Coleoptera</taxon>
        <taxon>Polyphaga</taxon>
        <taxon>Elateriformia</taxon>
        <taxon>Elateroidea</taxon>
        <taxon>Lampyridae</taxon>
        <taxon>Lampyrinae</taxon>
        <taxon>Photinus</taxon>
    </lineage>
</organism>
<feature type="compositionally biased region" description="Low complexity" evidence="1">
    <location>
        <begin position="279"/>
        <end position="291"/>
    </location>
</feature>
<feature type="region of interest" description="Disordered" evidence="1">
    <location>
        <begin position="479"/>
        <end position="527"/>
    </location>
</feature>
<name>A0A5N4AEV5_PHOPY</name>
<keyword evidence="2" id="KW-0732">Signal</keyword>
<sequence length="565" mass="61007">MVLKYFSLFVVLTIWSQTLAEPLRRRPTSSGDGLSQSIDVSADPSGTALSRNLDSVEYRPVAANGNLGMRSMAAGIRRGSGNRGNRPNFRPRPPSVFRPRPQPIHQPRPHPIPRPRPLPIHQPRPQPIHQPRPQPIPRPRPHPMPRPVPQPSPQIKPQPKPQIQPQPKPQPKPQIQPQPKPQPKPQPNPQPKPQIQPQPKQQPNPHIQPQTKPHPIPQPNPQMQPQPKPQPKPQIQPQPNPHPNPQPKPHPNPQPKLQPKPQPLPQLKPQPDPLPKPQPNNKLNVPVQNNQHLGKDLKPSGPPTNSVKVNHENQKGVVAKADVSHTPGQPPTVSGEVNIKTPGNHEFGAKASVQPGVGGQGSVYGKVNIVDGPKHNLDVNIKHDRPFGKDLKPGPPTNSVKVNYENQNGVGANVGVSHTRGEPGQPITISGGANLKTPGNNEIGANVNIKPGVGGEGSVYGKVNILDGPKHKLDVSVQQDPPLSKDAKPTGQATNSINVNYGNEKGVEGSVGVSRTQGGPLKGNVGVSIPIVSKPDASVKFEAQGTKEEGKKPDYQIGIKGEIKF</sequence>
<feature type="compositionally biased region" description="Pro residues" evidence="1">
    <location>
        <begin position="90"/>
        <end position="106"/>
    </location>
</feature>
<feature type="signal peptide" evidence="2">
    <location>
        <begin position="1"/>
        <end position="20"/>
    </location>
</feature>
<dbReference type="PANTHER" id="PTHR34403">
    <property type="entry name" value="TOL-PAL SYSTEM PROTEIN TOLA"/>
    <property type="match status" value="1"/>
</dbReference>
<dbReference type="PANTHER" id="PTHR34403:SF14">
    <property type="entry name" value="OS05G0225800 PROTEIN"/>
    <property type="match status" value="1"/>
</dbReference>